<organism evidence="2 3">
    <name type="scientific">Candidatus Acidiferrum panamense</name>
    <dbReference type="NCBI Taxonomy" id="2741543"/>
    <lineage>
        <taxon>Bacteria</taxon>
        <taxon>Pseudomonadati</taxon>
        <taxon>Acidobacteriota</taxon>
        <taxon>Terriglobia</taxon>
        <taxon>Candidatus Acidiferrales</taxon>
        <taxon>Candidatus Acidiferrum</taxon>
    </lineage>
</organism>
<dbReference type="EMBL" id="JACDQQ010000049">
    <property type="protein sequence ID" value="MBA0083450.1"/>
    <property type="molecule type" value="Genomic_DNA"/>
</dbReference>
<comment type="caution">
    <text evidence="2">The sequence shown here is derived from an EMBL/GenBank/DDBJ whole genome shotgun (WGS) entry which is preliminary data.</text>
</comment>
<dbReference type="AlphaFoldDB" id="A0A7V8NLE3"/>
<name>A0A7V8NLE3_9BACT</name>
<dbReference type="Proteomes" id="UP000567293">
    <property type="component" value="Unassembled WGS sequence"/>
</dbReference>
<feature type="region of interest" description="Disordered" evidence="1">
    <location>
        <begin position="1"/>
        <end position="40"/>
    </location>
</feature>
<gene>
    <name evidence="2" type="ORF">HRJ53_00480</name>
</gene>
<sequence>MSLGPEPQFPERGNYAYDRTMGPNRPGGRGPLRFEEGMATDSDVPNDFQRGMIEFMVSAPGRINHVDPNVQFKMPEETMAERSHVGSAAWIDAPTMLGEFAHGSFTDQAEVRYEEVVRNGQIQKRRAPEVVTD</sequence>
<accession>A0A7V8NLE3</accession>
<evidence type="ECO:0000313" key="3">
    <source>
        <dbReference type="Proteomes" id="UP000567293"/>
    </source>
</evidence>
<proteinExistence type="predicted"/>
<evidence type="ECO:0000256" key="1">
    <source>
        <dbReference type="SAM" id="MobiDB-lite"/>
    </source>
</evidence>
<evidence type="ECO:0000313" key="2">
    <source>
        <dbReference type="EMBL" id="MBA0083450.1"/>
    </source>
</evidence>
<keyword evidence="3" id="KW-1185">Reference proteome</keyword>
<protein>
    <submittedName>
        <fullName evidence="2">Uncharacterized protein</fullName>
    </submittedName>
</protein>
<reference evidence="2" key="1">
    <citation type="submission" date="2020-06" db="EMBL/GenBank/DDBJ databases">
        <title>Legume-microbial interactions unlock mineral nutrients during tropical forest succession.</title>
        <authorList>
            <person name="Epihov D.Z."/>
        </authorList>
    </citation>
    <scope>NUCLEOTIDE SEQUENCE [LARGE SCALE GENOMIC DNA]</scope>
    <source>
        <strain evidence="2">Pan2503</strain>
    </source>
</reference>